<feature type="region of interest" description="Disordered" evidence="1">
    <location>
        <begin position="1"/>
        <end position="44"/>
    </location>
</feature>
<evidence type="ECO:0000313" key="2">
    <source>
        <dbReference type="EMBL" id="QKD80233.1"/>
    </source>
</evidence>
<feature type="region of interest" description="Disordered" evidence="1">
    <location>
        <begin position="481"/>
        <end position="514"/>
    </location>
</feature>
<reference evidence="2 3" key="1">
    <citation type="submission" date="2020-05" db="EMBL/GenBank/DDBJ databases">
        <title>Actinomyces sp. zg-325.</title>
        <authorList>
            <person name="Yang C."/>
        </authorList>
    </citation>
    <scope>NUCLEOTIDE SEQUENCE [LARGE SCALE GENOMIC DNA]</scope>
    <source>
        <strain evidence="3">zg-325</strain>
    </source>
</reference>
<sequence>MSSKNNTPKPGSPRRASKAPDPQSQPQTTPGTVPGPRNAQAFPDFKPFHSAVNRIPVLRPRSTNKAASGILSPDLFADSPALGHDRLRPDRWSGSIDVEMTVRTPLVFGAQTKDGGRTCVIVPVDDAGNPVIAPTMVKGMISRAYEALTCSRFRVFCGHDEPLTYRADPAMASPLIAGRITTGSDGQLALELLRGRHGDNDIGLIRDDPEKGLGTLILEGHPITLGPGQKEPSSQQVWIRFRNLLKHGQKVGVKLTPCNDCCIVTQVYNLSSKEFERFFSLTPEQDAKSFLAIGYVCRTAQDAHDNHPPSKALYADKHYERFFFSVSESGKFSPERRILTSSVLNAYERVINSYRSEHASLEGKPNQRVLNRASSGPEHLAPRDGDLVFVRLDDESGEVAEILPTMVGRRSYDRSPRELAEEQDVLPLAKAAEASPADRLFGYVVNSPEDGASGGDVAARGRIVVGPVDSTGALVSTKEKQLAPLLSPKPSSARRFLTDKDGLTPKGADKKPLRRDQYFTDGQLLGAAAYPVHRRLLEGEDLDPDGFPEQATTAAPLGGQQQSNDSVRLTARSWLASGSVLRCTVNFTNLSCDELGALVWVLTPENLVPPEKQTTGQGMQSRAGYLRMGLGKPLGLGTIEVRIAKDGLRAVCGEDLAGLYARLDGCLGQEMRTYPLSHFPLPNEDTLREESWVRALQRAAFGYTGEPPVRYMSLDENKENNQTESGNQTDSGNGGPKPGRGLAPTDLCAEPPEPIDMGSAPQQGQRSQQRQRSQQSNRRKRR</sequence>
<dbReference type="KEGG" id="amam:HPC72_08425"/>
<feature type="compositionally biased region" description="Polar residues" evidence="1">
    <location>
        <begin position="722"/>
        <end position="731"/>
    </location>
</feature>
<proteinExistence type="predicted"/>
<feature type="region of interest" description="Disordered" evidence="1">
    <location>
        <begin position="539"/>
        <end position="564"/>
    </location>
</feature>
<dbReference type="AlphaFoldDB" id="A0A6M8BAG1"/>
<gene>
    <name evidence="2" type="ORF">HPC72_08425</name>
</gene>
<feature type="compositionally biased region" description="Low complexity" evidence="1">
    <location>
        <begin position="762"/>
        <end position="776"/>
    </location>
</feature>
<accession>A0A6M8BAG1</accession>
<evidence type="ECO:0000313" key="3">
    <source>
        <dbReference type="Proteomes" id="UP000504752"/>
    </source>
</evidence>
<evidence type="ECO:0000256" key="1">
    <source>
        <dbReference type="SAM" id="MobiDB-lite"/>
    </source>
</evidence>
<dbReference type="NCBIfam" id="TIGR03986">
    <property type="entry name" value="TIGR03986 family CRISPR-associated RAMP protein"/>
    <property type="match status" value="1"/>
</dbReference>
<feature type="compositionally biased region" description="Basic and acidic residues" evidence="1">
    <location>
        <begin position="496"/>
        <end position="514"/>
    </location>
</feature>
<dbReference type="Proteomes" id="UP000504752">
    <property type="component" value="Chromosome"/>
</dbReference>
<dbReference type="InterPro" id="IPR023825">
    <property type="entry name" value="CRISPR-assoc_RAMP_BGP1436"/>
</dbReference>
<dbReference type="RefSeq" id="WP_159522103.1">
    <property type="nucleotide sequence ID" value="NZ_CP053642.1"/>
</dbReference>
<dbReference type="EMBL" id="CP053642">
    <property type="protein sequence ID" value="QKD80233.1"/>
    <property type="molecule type" value="Genomic_DNA"/>
</dbReference>
<protein>
    <submittedName>
        <fullName evidence="2">TIGR03986 family CRISPR-associated RAMP protein</fullName>
    </submittedName>
</protein>
<name>A0A6M8BAG1_9ACTO</name>
<organism evidence="2 3">
    <name type="scientific">Actinomyces marmotae</name>
    <dbReference type="NCBI Taxonomy" id="2737173"/>
    <lineage>
        <taxon>Bacteria</taxon>
        <taxon>Bacillati</taxon>
        <taxon>Actinomycetota</taxon>
        <taxon>Actinomycetes</taxon>
        <taxon>Actinomycetales</taxon>
        <taxon>Actinomycetaceae</taxon>
        <taxon>Actinomyces</taxon>
    </lineage>
</organism>
<feature type="compositionally biased region" description="Low complexity" evidence="1">
    <location>
        <begin position="20"/>
        <end position="36"/>
    </location>
</feature>
<feature type="region of interest" description="Disordered" evidence="1">
    <location>
        <begin position="718"/>
        <end position="782"/>
    </location>
</feature>
<keyword evidence="3" id="KW-1185">Reference proteome</keyword>